<dbReference type="InterPro" id="IPR018022">
    <property type="entry name" value="IPT"/>
</dbReference>
<sequence>MKKLLVIVGPTGTGKTDLALELAKKLDGEIVSADSRQIYIGMDVGTGKIPGNAKLRIKSEELKKEKGRWIVDGVPIHLYDIITPVKTFSVAAYQQLAYDRIAEIHKKNKLPILVGGTGLYIRAVVEGLKIPKAAPNKKLRKHLESKPIQSLIRELEQVDPETVEKIDKSNQRRVVRALEVYHQTGEPFSKLQGKFKVGFDALKIGLTSDRGYLYARVDSRIDTWIKTGFIEEVKILLDKDYKETTALKALGYQQISMYLEGKISLEEAIQRTKFGLHNYIRRQLTWFRKETGIFWFDIANPAFKQQIFNKIQSWLT</sequence>
<evidence type="ECO:0000256" key="9">
    <source>
        <dbReference type="ARBA" id="ARBA00049563"/>
    </source>
</evidence>
<evidence type="ECO:0000313" key="15">
    <source>
        <dbReference type="Proteomes" id="UP000176389"/>
    </source>
</evidence>
<evidence type="ECO:0000256" key="5">
    <source>
        <dbReference type="ARBA" id="ARBA00022694"/>
    </source>
</evidence>
<comment type="subunit">
    <text evidence="10">Monomer.</text>
</comment>
<dbReference type="SUPFAM" id="SSF52540">
    <property type="entry name" value="P-loop containing nucleoside triphosphate hydrolases"/>
    <property type="match status" value="1"/>
</dbReference>
<dbReference type="InterPro" id="IPR039657">
    <property type="entry name" value="Dimethylallyltransferase"/>
</dbReference>
<feature type="site" description="Interaction with substrate tRNA" evidence="10">
    <location>
        <position position="117"/>
    </location>
</feature>
<dbReference type="HAMAP" id="MF_00185">
    <property type="entry name" value="IPP_trans"/>
    <property type="match status" value="1"/>
</dbReference>
<comment type="function">
    <text evidence="2 10 12">Catalyzes the transfer of a dimethylallyl group onto the adenine at position 37 in tRNAs that read codons beginning with uridine, leading to the formation of N6-(dimethylallyl)adenosine (i(6)A).</text>
</comment>
<evidence type="ECO:0000313" key="14">
    <source>
        <dbReference type="EMBL" id="OGY26977.1"/>
    </source>
</evidence>
<comment type="caution">
    <text evidence="14">The sequence shown here is derived from an EMBL/GenBank/DDBJ whole genome shotgun (WGS) entry which is preliminary data.</text>
</comment>
<feature type="binding site" evidence="10">
    <location>
        <begin position="9"/>
        <end position="16"/>
    </location>
    <ligand>
        <name>ATP</name>
        <dbReference type="ChEBI" id="CHEBI:30616"/>
    </ligand>
</feature>
<comment type="cofactor">
    <cofactor evidence="1 10">
        <name>Mg(2+)</name>
        <dbReference type="ChEBI" id="CHEBI:18420"/>
    </cofactor>
</comment>
<evidence type="ECO:0000256" key="2">
    <source>
        <dbReference type="ARBA" id="ARBA00003213"/>
    </source>
</evidence>
<dbReference type="PANTHER" id="PTHR11088">
    <property type="entry name" value="TRNA DIMETHYLALLYLTRANSFERASE"/>
    <property type="match status" value="1"/>
</dbReference>
<dbReference type="STRING" id="1802596.A2Z11_04760"/>
<dbReference type="Gene3D" id="1.10.20.140">
    <property type="match status" value="1"/>
</dbReference>
<feature type="binding site" evidence="10">
    <location>
        <begin position="11"/>
        <end position="16"/>
    </location>
    <ligand>
        <name>substrate</name>
    </ligand>
</feature>
<evidence type="ECO:0000256" key="10">
    <source>
        <dbReference type="HAMAP-Rule" id="MF_00185"/>
    </source>
</evidence>
<comment type="catalytic activity">
    <reaction evidence="9 10 11">
        <text>adenosine(37) in tRNA + dimethylallyl diphosphate = N(6)-dimethylallyladenosine(37) in tRNA + diphosphate</text>
        <dbReference type="Rhea" id="RHEA:26482"/>
        <dbReference type="Rhea" id="RHEA-COMP:10162"/>
        <dbReference type="Rhea" id="RHEA-COMP:10375"/>
        <dbReference type="ChEBI" id="CHEBI:33019"/>
        <dbReference type="ChEBI" id="CHEBI:57623"/>
        <dbReference type="ChEBI" id="CHEBI:74411"/>
        <dbReference type="ChEBI" id="CHEBI:74415"/>
        <dbReference type="EC" id="2.5.1.75"/>
    </reaction>
</comment>
<dbReference type="Pfam" id="PF01715">
    <property type="entry name" value="IPPT"/>
    <property type="match status" value="1"/>
</dbReference>
<name>A0A1G1WIC8_9BACT</name>
<dbReference type="PANTHER" id="PTHR11088:SF60">
    <property type="entry name" value="TRNA DIMETHYLALLYLTRANSFERASE"/>
    <property type="match status" value="1"/>
</dbReference>
<keyword evidence="5 10" id="KW-0819">tRNA processing</keyword>
<organism evidence="14 15">
    <name type="scientific">Candidatus Woykebacteria bacterium RBG_16_43_9</name>
    <dbReference type="NCBI Taxonomy" id="1802596"/>
    <lineage>
        <taxon>Bacteria</taxon>
        <taxon>Candidatus Woykeibacteriota</taxon>
    </lineage>
</organism>
<feature type="site" description="Interaction with substrate tRNA" evidence="10">
    <location>
        <position position="140"/>
    </location>
</feature>
<dbReference type="InterPro" id="IPR027417">
    <property type="entry name" value="P-loop_NTPase"/>
</dbReference>
<reference evidence="14 15" key="1">
    <citation type="journal article" date="2016" name="Nat. Commun.">
        <title>Thousands of microbial genomes shed light on interconnected biogeochemical processes in an aquifer system.</title>
        <authorList>
            <person name="Anantharaman K."/>
            <person name="Brown C.T."/>
            <person name="Hug L.A."/>
            <person name="Sharon I."/>
            <person name="Castelle C.J."/>
            <person name="Probst A.J."/>
            <person name="Thomas B.C."/>
            <person name="Singh A."/>
            <person name="Wilkins M.J."/>
            <person name="Karaoz U."/>
            <person name="Brodie E.L."/>
            <person name="Williams K.H."/>
            <person name="Hubbard S.S."/>
            <person name="Banfield J.F."/>
        </authorList>
    </citation>
    <scope>NUCLEOTIDE SEQUENCE [LARGE SCALE GENOMIC DNA]</scope>
</reference>
<keyword evidence="7 10" id="KW-0067">ATP-binding</keyword>
<comment type="caution">
    <text evidence="10">Lacks conserved residue(s) required for the propagation of feature annotation.</text>
</comment>
<evidence type="ECO:0000256" key="4">
    <source>
        <dbReference type="ARBA" id="ARBA00022679"/>
    </source>
</evidence>
<dbReference type="Gene3D" id="3.40.50.300">
    <property type="entry name" value="P-loop containing nucleotide triphosphate hydrolases"/>
    <property type="match status" value="1"/>
</dbReference>
<keyword evidence="8 10" id="KW-0460">Magnesium</keyword>
<proteinExistence type="inferred from homology"/>
<evidence type="ECO:0000256" key="3">
    <source>
        <dbReference type="ARBA" id="ARBA00005842"/>
    </source>
</evidence>
<dbReference type="GO" id="GO:0005524">
    <property type="term" value="F:ATP binding"/>
    <property type="evidence" value="ECO:0007669"/>
    <property type="project" value="UniProtKB-UniRule"/>
</dbReference>
<gene>
    <name evidence="10" type="primary">miaA</name>
    <name evidence="14" type="ORF">A2Z11_04760</name>
</gene>
<dbReference type="GO" id="GO:0052381">
    <property type="term" value="F:tRNA dimethylallyltransferase activity"/>
    <property type="evidence" value="ECO:0007669"/>
    <property type="project" value="UniProtKB-UniRule"/>
</dbReference>
<dbReference type="Proteomes" id="UP000176389">
    <property type="component" value="Unassembled WGS sequence"/>
</dbReference>
<dbReference type="EC" id="2.5.1.75" evidence="10"/>
<dbReference type="AlphaFoldDB" id="A0A1G1WIC8"/>
<keyword evidence="6 10" id="KW-0547">Nucleotide-binding</keyword>
<evidence type="ECO:0000256" key="6">
    <source>
        <dbReference type="ARBA" id="ARBA00022741"/>
    </source>
</evidence>
<keyword evidence="4 10" id="KW-0808">Transferase</keyword>
<evidence type="ECO:0000256" key="1">
    <source>
        <dbReference type="ARBA" id="ARBA00001946"/>
    </source>
</evidence>
<protein>
    <recommendedName>
        <fullName evidence="10">tRNA dimethylallyltransferase</fullName>
        <ecNumber evidence="10">2.5.1.75</ecNumber>
    </recommendedName>
    <alternativeName>
        <fullName evidence="10">Dimethylallyl diphosphate:tRNA dimethylallyltransferase</fullName>
        <shortName evidence="10">DMAPP:tRNA dimethylallyltransferase</shortName>
        <shortName evidence="10">DMATase</shortName>
    </alternativeName>
    <alternativeName>
        <fullName evidence="10">Isopentenyl-diphosphate:tRNA isopentenyltransferase</fullName>
        <shortName evidence="10">IPP transferase</shortName>
        <shortName evidence="10">IPPT</shortName>
        <shortName evidence="10">IPTase</shortName>
    </alternativeName>
</protein>
<accession>A0A1G1WIC8</accession>
<evidence type="ECO:0000256" key="12">
    <source>
        <dbReference type="RuleBase" id="RU003784"/>
    </source>
</evidence>
<dbReference type="NCBIfam" id="TIGR00174">
    <property type="entry name" value="miaA"/>
    <property type="match status" value="1"/>
</dbReference>
<evidence type="ECO:0000256" key="7">
    <source>
        <dbReference type="ARBA" id="ARBA00022840"/>
    </source>
</evidence>
<evidence type="ECO:0000256" key="11">
    <source>
        <dbReference type="RuleBase" id="RU003783"/>
    </source>
</evidence>
<feature type="region of interest" description="Interaction with substrate tRNA" evidence="10">
    <location>
        <begin position="34"/>
        <end position="37"/>
    </location>
</feature>
<evidence type="ECO:0000256" key="13">
    <source>
        <dbReference type="RuleBase" id="RU003785"/>
    </source>
</evidence>
<comment type="similarity">
    <text evidence="3 10 13">Belongs to the IPP transferase family.</text>
</comment>
<dbReference type="EMBL" id="MHCS01000006">
    <property type="protein sequence ID" value="OGY26977.1"/>
    <property type="molecule type" value="Genomic_DNA"/>
</dbReference>
<evidence type="ECO:0000256" key="8">
    <source>
        <dbReference type="ARBA" id="ARBA00022842"/>
    </source>
</evidence>
<dbReference type="GO" id="GO:0006400">
    <property type="term" value="P:tRNA modification"/>
    <property type="evidence" value="ECO:0007669"/>
    <property type="project" value="TreeGrafter"/>
</dbReference>